<dbReference type="RefSeq" id="XP_018273027.1">
    <property type="nucleotide sequence ID" value="XM_018414020.1"/>
</dbReference>
<proteinExistence type="predicted"/>
<name>A0A194S8C5_RHOGW</name>
<protein>
    <submittedName>
        <fullName evidence="1">Uncharacterized protein</fullName>
    </submittedName>
</protein>
<dbReference type="Proteomes" id="UP000053890">
    <property type="component" value="Unassembled WGS sequence"/>
</dbReference>
<evidence type="ECO:0000313" key="1">
    <source>
        <dbReference type="EMBL" id="KPV76978.1"/>
    </source>
</evidence>
<gene>
    <name evidence="1" type="ORF">RHOBADRAFT_42191</name>
</gene>
<organism evidence="1 2">
    <name type="scientific">Rhodotorula graminis (strain WP1)</name>
    <dbReference type="NCBI Taxonomy" id="578459"/>
    <lineage>
        <taxon>Eukaryota</taxon>
        <taxon>Fungi</taxon>
        <taxon>Dikarya</taxon>
        <taxon>Basidiomycota</taxon>
        <taxon>Pucciniomycotina</taxon>
        <taxon>Microbotryomycetes</taxon>
        <taxon>Sporidiobolales</taxon>
        <taxon>Sporidiobolaceae</taxon>
        <taxon>Rhodotorula</taxon>
    </lineage>
</organism>
<accession>A0A194S8C5</accession>
<keyword evidence="2" id="KW-1185">Reference proteome</keyword>
<evidence type="ECO:0000313" key="2">
    <source>
        <dbReference type="Proteomes" id="UP000053890"/>
    </source>
</evidence>
<sequence>MISLAGQSLPRIVKARAPALHRAATVQASNLLVAAQPSSPRANPVARAGPPPFATAATLLEPSWLRAAANLRQASAQGRITL</sequence>
<reference evidence="1 2" key="1">
    <citation type="journal article" date="2015" name="Front. Microbiol.">
        <title>Genome sequence of the plant growth promoting endophytic yeast Rhodotorula graminis WP1.</title>
        <authorList>
            <person name="Firrincieli A."/>
            <person name="Otillar R."/>
            <person name="Salamov A."/>
            <person name="Schmutz J."/>
            <person name="Khan Z."/>
            <person name="Redman R.S."/>
            <person name="Fleck N.D."/>
            <person name="Lindquist E."/>
            <person name="Grigoriev I.V."/>
            <person name="Doty S.L."/>
        </authorList>
    </citation>
    <scope>NUCLEOTIDE SEQUENCE [LARGE SCALE GENOMIC DNA]</scope>
    <source>
        <strain evidence="1 2">WP1</strain>
    </source>
</reference>
<dbReference type="EMBL" id="KQ474075">
    <property type="protein sequence ID" value="KPV76978.1"/>
    <property type="molecule type" value="Genomic_DNA"/>
</dbReference>
<dbReference type="GeneID" id="28974468"/>
<dbReference type="AlphaFoldDB" id="A0A194S8C5"/>